<evidence type="ECO:0000313" key="2">
    <source>
        <dbReference type="Proteomes" id="UP000008142"/>
    </source>
</evidence>
<dbReference type="OrthoDB" id="5979581at2759"/>
<accession>F0UES5</accession>
<dbReference type="HOGENOM" id="CLU_2157609_0_0_1"/>
<gene>
    <name evidence="1" type="ORF">HCEG_04020</name>
</gene>
<sequence length="111" mass="12593">MPSYQRRPPIIHTSKPPYTDIFVGSLKAQYSYVLGSTRPVRQAWAWSIKDVDARERYQPGGYHTICIGNTFSGRYVCMEICSWEANFRIIPEYHFASIPAGDALPCITSTS</sequence>
<reference evidence="2" key="1">
    <citation type="submission" date="2008-07" db="EMBL/GenBank/DDBJ databases">
        <title>Annotation of Ajellomyces capsulatus strain H88.</title>
        <authorList>
            <person name="Champion M."/>
            <person name="Cuomo C."/>
            <person name="Ma L.-J."/>
            <person name="Henn M.R."/>
            <person name="Sil A."/>
            <person name="Goldman B."/>
            <person name="Young S.K."/>
            <person name="Kodira C.D."/>
            <person name="Zeng Q."/>
            <person name="Koehrsen M."/>
            <person name="Alvarado L."/>
            <person name="Berlin A."/>
            <person name="Borenstein D."/>
            <person name="Chen Z."/>
            <person name="Engels R."/>
            <person name="Freedman E."/>
            <person name="Gellesch M."/>
            <person name="Goldberg J."/>
            <person name="Griggs A."/>
            <person name="Gujja S."/>
            <person name="Heiman D."/>
            <person name="Hepburn T."/>
            <person name="Howarth C."/>
            <person name="Jen D."/>
            <person name="Larson L."/>
            <person name="Lewis B."/>
            <person name="Mehta T."/>
            <person name="Park D."/>
            <person name="Pearson M."/>
            <person name="Roberts A."/>
            <person name="Saif S."/>
            <person name="Shea T."/>
            <person name="Shenoy N."/>
            <person name="Sisk P."/>
            <person name="Stolte C."/>
            <person name="Sykes S."/>
            <person name="Walk T."/>
            <person name="White J."/>
            <person name="Yandava C."/>
            <person name="Klein B."/>
            <person name="McEwen J.G."/>
            <person name="Puccia R."/>
            <person name="Goldman G.H."/>
            <person name="Felipe M.S."/>
            <person name="Nino-Vega G."/>
            <person name="San-Blas G."/>
            <person name="Taylor J."/>
            <person name="Mendoza L."/>
            <person name="Galagan J."/>
            <person name="Nusbaum C."/>
            <person name="Birren B."/>
        </authorList>
    </citation>
    <scope>NUCLEOTIDE SEQUENCE [LARGE SCALE GENOMIC DNA]</scope>
    <source>
        <strain evidence="2">H88</strain>
    </source>
</reference>
<proteinExistence type="predicted"/>
<name>F0UES5_AJEC8</name>
<protein>
    <submittedName>
        <fullName evidence="1">Predicted protein</fullName>
    </submittedName>
</protein>
<evidence type="ECO:0000313" key="1">
    <source>
        <dbReference type="EMBL" id="EGC44805.1"/>
    </source>
</evidence>
<dbReference type="Proteomes" id="UP000008142">
    <property type="component" value="Unassembled WGS sequence"/>
</dbReference>
<dbReference type="EMBL" id="DS990638">
    <property type="protein sequence ID" value="EGC44805.1"/>
    <property type="molecule type" value="Genomic_DNA"/>
</dbReference>
<dbReference type="AlphaFoldDB" id="F0UES5"/>
<organism evidence="2">
    <name type="scientific">Ajellomyces capsulatus (strain H88)</name>
    <name type="common">Darling's disease fungus</name>
    <name type="synonym">Histoplasma capsulatum</name>
    <dbReference type="NCBI Taxonomy" id="544711"/>
    <lineage>
        <taxon>Eukaryota</taxon>
        <taxon>Fungi</taxon>
        <taxon>Dikarya</taxon>
        <taxon>Ascomycota</taxon>
        <taxon>Pezizomycotina</taxon>
        <taxon>Eurotiomycetes</taxon>
        <taxon>Eurotiomycetidae</taxon>
        <taxon>Onygenales</taxon>
        <taxon>Ajellomycetaceae</taxon>
        <taxon>Histoplasma</taxon>
    </lineage>
</organism>